<sequence length="266" mass="30007">MNKYLLLTLAGLLFVGPALAQPGFDEAQALWADRGNQSSLEKAIALYEKAYQAEPSYQLAERLAYAYYFLADAFLEGDAKADNYYQGHEWGLTSLKYNGEFKKLTEVDKRSMGDAVSVLGREYAGGVFWTATCIGKWGKMKGIFKTVKSSKQARKMVEHLYALDKTYYYGGPARWLGAYFALAPGMFGGDMKRSKQMYDEAMQMAPDYFATSVLMAENYASKIKDRQLYDRLLDKVLSSPAGIIPEIVPEQTVEHKKAQKLKEEKF</sequence>
<dbReference type="Gene3D" id="1.25.40.920">
    <property type="entry name" value="TRAP transporter T-component"/>
    <property type="match status" value="1"/>
</dbReference>
<dbReference type="AlphaFoldDB" id="A0A1F5RD96"/>
<reference evidence="2 3" key="1">
    <citation type="journal article" date="2016" name="Nat. Commun.">
        <title>Thousands of microbial genomes shed light on interconnected biogeochemical processes in an aquifer system.</title>
        <authorList>
            <person name="Anantharaman K."/>
            <person name="Brown C.T."/>
            <person name="Hug L.A."/>
            <person name="Sharon I."/>
            <person name="Castelle C.J."/>
            <person name="Probst A.J."/>
            <person name="Thomas B.C."/>
            <person name="Singh A."/>
            <person name="Wilkins M.J."/>
            <person name="Karaoz U."/>
            <person name="Brodie E.L."/>
            <person name="Williams K.H."/>
            <person name="Hubbard S.S."/>
            <person name="Banfield J.F."/>
        </authorList>
    </citation>
    <scope>NUCLEOTIDE SEQUENCE [LARGE SCALE GENOMIC DNA]</scope>
</reference>
<feature type="chain" id="PRO_5009520701" description="Outer membrane lipoprotein BamD-like domain-containing protein" evidence="1">
    <location>
        <begin position="21"/>
        <end position="266"/>
    </location>
</feature>
<protein>
    <recommendedName>
        <fullName evidence="4">Outer membrane lipoprotein BamD-like domain-containing protein</fullName>
    </recommendedName>
</protein>
<dbReference type="Pfam" id="PF16811">
    <property type="entry name" value="TAtT"/>
    <property type="match status" value="1"/>
</dbReference>
<dbReference type="Proteomes" id="UP000177230">
    <property type="component" value="Unassembled WGS sequence"/>
</dbReference>
<evidence type="ECO:0000313" key="3">
    <source>
        <dbReference type="Proteomes" id="UP000177230"/>
    </source>
</evidence>
<keyword evidence="1" id="KW-0732">Signal</keyword>
<feature type="signal peptide" evidence="1">
    <location>
        <begin position="1"/>
        <end position="20"/>
    </location>
</feature>
<dbReference type="EMBL" id="MFFM01000034">
    <property type="protein sequence ID" value="OGF12021.1"/>
    <property type="molecule type" value="Genomic_DNA"/>
</dbReference>
<comment type="caution">
    <text evidence="2">The sequence shown here is derived from an EMBL/GenBank/DDBJ whole genome shotgun (WGS) entry which is preliminary data.</text>
</comment>
<evidence type="ECO:0000256" key="1">
    <source>
        <dbReference type="SAM" id="SignalP"/>
    </source>
</evidence>
<accession>A0A1F5RD96</accession>
<evidence type="ECO:0000313" key="2">
    <source>
        <dbReference type="EMBL" id="OGF12021.1"/>
    </source>
</evidence>
<evidence type="ECO:0008006" key="4">
    <source>
        <dbReference type="Google" id="ProtNLM"/>
    </source>
</evidence>
<dbReference type="InterPro" id="IPR031823">
    <property type="entry name" value="TatT"/>
</dbReference>
<dbReference type="InterPro" id="IPR038537">
    <property type="entry name" value="TatT_sf"/>
</dbReference>
<name>A0A1F5RD96_9BACT</name>
<proteinExistence type="predicted"/>
<organism evidence="2 3">
    <name type="scientific">Candidatus Edwardsbacteria bacterium GWF2_54_11</name>
    <dbReference type="NCBI Taxonomy" id="1817851"/>
    <lineage>
        <taxon>Bacteria</taxon>
        <taxon>Candidatus Edwardsiibacteriota</taxon>
    </lineage>
</organism>
<gene>
    <name evidence="2" type="ORF">A2024_03265</name>
</gene>